<dbReference type="InterPro" id="IPR006143">
    <property type="entry name" value="RND_pump_MFP"/>
</dbReference>
<dbReference type="Gene3D" id="2.40.30.170">
    <property type="match status" value="1"/>
</dbReference>
<evidence type="ECO:0000256" key="1">
    <source>
        <dbReference type="ARBA" id="ARBA00009477"/>
    </source>
</evidence>
<organism evidence="4">
    <name type="scientific">candidate division WOR-3 bacterium</name>
    <dbReference type="NCBI Taxonomy" id="2052148"/>
    <lineage>
        <taxon>Bacteria</taxon>
        <taxon>Bacteria division WOR-3</taxon>
    </lineage>
</organism>
<evidence type="ECO:0000259" key="3">
    <source>
        <dbReference type="Pfam" id="PF25989"/>
    </source>
</evidence>
<sequence>MAKKTRPLFLILSIILFLGFSCQGQRKREVAVAPGVSVITVAPRTVTRSIQLLGILQGEQQVIVTSKITGRVTEIVRPEGSPVRADEPIGYVLNDIPGMDYQPGPVRSPITGIVGKIYVEPGQTVSPTMPFAAIARYSERIKMKAFISDADLPYVRRSARALISFSAIPETVFTGTVTQVSPIIDPQTRSATVEITIPNPGARLIPGMTGMARLTVEEKENCLAIPLNALFTTDEYKVVVVENNVARFRNIRIGIRGDEWVEVTDGLNPGDKVVTTGKERVNDGEQVTVVESEGK</sequence>
<dbReference type="Pfam" id="PF25989">
    <property type="entry name" value="YknX_C"/>
    <property type="match status" value="1"/>
</dbReference>
<evidence type="ECO:0000313" key="4">
    <source>
        <dbReference type="EMBL" id="HGD13108.1"/>
    </source>
</evidence>
<protein>
    <submittedName>
        <fullName evidence="4">Efflux RND transporter periplasmic adaptor subunit</fullName>
    </submittedName>
</protein>
<dbReference type="PROSITE" id="PS51257">
    <property type="entry name" value="PROKAR_LIPOPROTEIN"/>
    <property type="match status" value="1"/>
</dbReference>
<dbReference type="SUPFAM" id="SSF111369">
    <property type="entry name" value="HlyD-like secretion proteins"/>
    <property type="match status" value="1"/>
</dbReference>
<name>A0A7V3PTG6_UNCW3</name>
<dbReference type="GO" id="GO:1990281">
    <property type="term" value="C:efflux pump complex"/>
    <property type="evidence" value="ECO:0007669"/>
    <property type="project" value="TreeGrafter"/>
</dbReference>
<dbReference type="EMBL" id="DTMZ01000075">
    <property type="protein sequence ID" value="HGD13108.1"/>
    <property type="molecule type" value="Genomic_DNA"/>
</dbReference>
<accession>A0A7V3PTG6</accession>
<reference evidence="4" key="1">
    <citation type="journal article" date="2020" name="mSystems">
        <title>Genome- and Community-Level Interaction Insights into Carbon Utilization and Element Cycling Functions of Hydrothermarchaeota in Hydrothermal Sediment.</title>
        <authorList>
            <person name="Zhou Z."/>
            <person name="Liu Y."/>
            <person name="Xu W."/>
            <person name="Pan J."/>
            <person name="Luo Z.H."/>
            <person name="Li M."/>
        </authorList>
    </citation>
    <scope>NUCLEOTIDE SEQUENCE [LARGE SCALE GENOMIC DNA]</scope>
    <source>
        <strain evidence="4">SpSt-914</strain>
    </source>
</reference>
<dbReference type="InterPro" id="IPR058792">
    <property type="entry name" value="Beta-barrel_RND_2"/>
</dbReference>
<dbReference type="Pfam" id="PF25954">
    <property type="entry name" value="Beta-barrel_RND_2"/>
    <property type="match status" value="1"/>
</dbReference>
<dbReference type="NCBIfam" id="TIGR01730">
    <property type="entry name" value="RND_mfp"/>
    <property type="match status" value="1"/>
</dbReference>
<dbReference type="GO" id="GO:0015562">
    <property type="term" value="F:efflux transmembrane transporter activity"/>
    <property type="evidence" value="ECO:0007669"/>
    <property type="project" value="TreeGrafter"/>
</dbReference>
<comment type="similarity">
    <text evidence="1">Belongs to the membrane fusion protein (MFP) (TC 8.A.1) family.</text>
</comment>
<dbReference type="Gene3D" id="2.40.420.20">
    <property type="match status" value="1"/>
</dbReference>
<feature type="domain" description="YknX-like C-terminal permuted SH3-like" evidence="3">
    <location>
        <begin position="223"/>
        <end position="289"/>
    </location>
</feature>
<dbReference type="AlphaFoldDB" id="A0A7V3PTG6"/>
<gene>
    <name evidence="4" type="ORF">ENX16_03415</name>
</gene>
<proteinExistence type="inferred from homology"/>
<evidence type="ECO:0000259" key="2">
    <source>
        <dbReference type="Pfam" id="PF25954"/>
    </source>
</evidence>
<dbReference type="InterPro" id="IPR058637">
    <property type="entry name" value="YknX-like_C"/>
</dbReference>
<dbReference type="PANTHER" id="PTHR30469">
    <property type="entry name" value="MULTIDRUG RESISTANCE PROTEIN MDTA"/>
    <property type="match status" value="1"/>
</dbReference>
<comment type="caution">
    <text evidence="4">The sequence shown here is derived from an EMBL/GenBank/DDBJ whole genome shotgun (WGS) entry which is preliminary data.</text>
</comment>
<feature type="domain" description="CusB-like beta-barrel" evidence="2">
    <location>
        <begin position="146"/>
        <end position="215"/>
    </location>
</feature>
<dbReference type="Gene3D" id="2.40.50.100">
    <property type="match status" value="1"/>
</dbReference>